<dbReference type="EMBL" id="QFQZ01000014">
    <property type="protein sequence ID" value="PZR35579.1"/>
    <property type="molecule type" value="Genomic_DNA"/>
</dbReference>
<dbReference type="InterPro" id="IPR017136">
    <property type="entry name" value="UCP037205"/>
</dbReference>
<dbReference type="PANTHER" id="PTHR37463">
    <property type="entry name" value="GSL3115 PROTEIN"/>
    <property type="match status" value="1"/>
</dbReference>
<sequence>MKPSRRGGKAVAKGDLPSKICAACGRPFAWRKKWAKDWESVRFCSDACRSRKITPS</sequence>
<organism evidence="1 2">
    <name type="scientific">Caulobacter segnis</name>
    <dbReference type="NCBI Taxonomy" id="88688"/>
    <lineage>
        <taxon>Bacteria</taxon>
        <taxon>Pseudomonadati</taxon>
        <taxon>Pseudomonadota</taxon>
        <taxon>Alphaproteobacteria</taxon>
        <taxon>Caulobacterales</taxon>
        <taxon>Caulobacteraceae</taxon>
        <taxon>Caulobacter</taxon>
    </lineage>
</organism>
<comment type="caution">
    <text evidence="1">The sequence shown here is derived from an EMBL/GenBank/DDBJ whole genome shotgun (WGS) entry which is preliminary data.</text>
</comment>
<proteinExistence type="predicted"/>
<name>A0A2W5V6D4_9CAUL</name>
<evidence type="ECO:0000313" key="2">
    <source>
        <dbReference type="Proteomes" id="UP000249393"/>
    </source>
</evidence>
<dbReference type="RefSeq" id="WP_304275644.1">
    <property type="nucleotide sequence ID" value="NZ_QFQZ01000014.1"/>
</dbReference>
<protein>
    <submittedName>
        <fullName evidence="1">DUF2256 domain-containing protein</fullName>
    </submittedName>
</protein>
<gene>
    <name evidence="1" type="ORF">DI526_06460</name>
</gene>
<accession>A0A2W5V6D4</accession>
<dbReference type="PANTHER" id="PTHR37463:SF1">
    <property type="entry name" value="DUF2256 DOMAIN-CONTAINING PROTEIN"/>
    <property type="match status" value="1"/>
</dbReference>
<evidence type="ECO:0000313" key="1">
    <source>
        <dbReference type="EMBL" id="PZR35579.1"/>
    </source>
</evidence>
<dbReference type="AlphaFoldDB" id="A0A2W5V6D4"/>
<dbReference type="Proteomes" id="UP000249393">
    <property type="component" value="Unassembled WGS sequence"/>
</dbReference>
<reference evidence="1 2" key="1">
    <citation type="submission" date="2017-08" db="EMBL/GenBank/DDBJ databases">
        <title>Infants hospitalized years apart are colonized by the same room-sourced microbial strains.</title>
        <authorList>
            <person name="Brooks B."/>
            <person name="Olm M.R."/>
            <person name="Firek B.A."/>
            <person name="Baker R."/>
            <person name="Thomas B.C."/>
            <person name="Morowitz M.J."/>
            <person name="Banfield J.F."/>
        </authorList>
    </citation>
    <scope>NUCLEOTIDE SEQUENCE [LARGE SCALE GENOMIC DNA]</scope>
    <source>
        <strain evidence="1">S2_003_000_R2_4</strain>
    </source>
</reference>
<dbReference type="Pfam" id="PF10013">
    <property type="entry name" value="DUF2256"/>
    <property type="match status" value="1"/>
</dbReference>